<accession>D8RA31</accession>
<dbReference type="InParanoid" id="D8RA31"/>
<dbReference type="PANTHER" id="PTHR33984">
    <property type="entry name" value="OS02G0717600 PROTEIN"/>
    <property type="match status" value="1"/>
</dbReference>
<keyword evidence="3" id="KW-1185">Reference proteome</keyword>
<dbReference type="AlphaFoldDB" id="D8RA31"/>
<protein>
    <submittedName>
        <fullName evidence="2">Uncharacterized protein</fullName>
    </submittedName>
</protein>
<dbReference type="Gramene" id="EFJ31259">
    <property type="protein sequence ID" value="EFJ31259"/>
    <property type="gene ID" value="SELMODRAFT_440097"/>
</dbReference>
<dbReference type="Proteomes" id="UP000001514">
    <property type="component" value="Unassembled WGS sequence"/>
</dbReference>
<name>D8RA31_SELML</name>
<evidence type="ECO:0000256" key="1">
    <source>
        <dbReference type="SAM" id="MobiDB-lite"/>
    </source>
</evidence>
<proteinExistence type="predicted"/>
<feature type="region of interest" description="Disordered" evidence="1">
    <location>
        <begin position="114"/>
        <end position="213"/>
    </location>
</feature>
<dbReference type="eggNOG" id="ENOG502QV6U">
    <property type="taxonomic scope" value="Eukaryota"/>
</dbReference>
<dbReference type="HOGENOM" id="CLU_315094_0_0_1"/>
<dbReference type="KEGG" id="smo:SELMODRAFT_440097"/>
<dbReference type="InterPro" id="IPR012674">
    <property type="entry name" value="Calycin"/>
</dbReference>
<gene>
    <name evidence="2" type="ORF">SELMODRAFT_440097</name>
</gene>
<dbReference type="EMBL" id="GL377574">
    <property type="protein sequence ID" value="EFJ31259.1"/>
    <property type="molecule type" value="Genomic_DNA"/>
</dbReference>
<dbReference type="STRING" id="88036.D8RA31"/>
<dbReference type="SUPFAM" id="SSF50814">
    <property type="entry name" value="Lipocalins"/>
    <property type="match status" value="1"/>
</dbReference>
<feature type="compositionally biased region" description="Low complexity" evidence="1">
    <location>
        <begin position="196"/>
        <end position="210"/>
    </location>
</feature>
<dbReference type="PANTHER" id="PTHR33984:SF2">
    <property type="entry name" value="OS02G0717600 PROTEIN"/>
    <property type="match status" value="1"/>
</dbReference>
<organism evidence="3">
    <name type="scientific">Selaginella moellendorffii</name>
    <name type="common">Spikemoss</name>
    <dbReference type="NCBI Taxonomy" id="88036"/>
    <lineage>
        <taxon>Eukaryota</taxon>
        <taxon>Viridiplantae</taxon>
        <taxon>Streptophyta</taxon>
        <taxon>Embryophyta</taxon>
        <taxon>Tracheophyta</taxon>
        <taxon>Lycopodiopsida</taxon>
        <taxon>Selaginellales</taxon>
        <taxon>Selaginellaceae</taxon>
        <taxon>Selaginella</taxon>
    </lineage>
</organism>
<evidence type="ECO:0000313" key="3">
    <source>
        <dbReference type="Proteomes" id="UP000001514"/>
    </source>
</evidence>
<feature type="compositionally biased region" description="Acidic residues" evidence="1">
    <location>
        <begin position="114"/>
        <end position="195"/>
    </location>
</feature>
<evidence type="ECO:0000313" key="2">
    <source>
        <dbReference type="EMBL" id="EFJ31259.1"/>
    </source>
</evidence>
<reference evidence="2 3" key="1">
    <citation type="journal article" date="2011" name="Science">
        <title>The Selaginella genome identifies genetic changes associated with the evolution of vascular plants.</title>
        <authorList>
            <person name="Banks J.A."/>
            <person name="Nishiyama T."/>
            <person name="Hasebe M."/>
            <person name="Bowman J.L."/>
            <person name="Gribskov M."/>
            <person name="dePamphilis C."/>
            <person name="Albert V.A."/>
            <person name="Aono N."/>
            <person name="Aoyama T."/>
            <person name="Ambrose B.A."/>
            <person name="Ashton N.W."/>
            <person name="Axtell M.J."/>
            <person name="Barker E."/>
            <person name="Barker M.S."/>
            <person name="Bennetzen J.L."/>
            <person name="Bonawitz N.D."/>
            <person name="Chapple C."/>
            <person name="Cheng C."/>
            <person name="Correa L.G."/>
            <person name="Dacre M."/>
            <person name="DeBarry J."/>
            <person name="Dreyer I."/>
            <person name="Elias M."/>
            <person name="Engstrom E.M."/>
            <person name="Estelle M."/>
            <person name="Feng L."/>
            <person name="Finet C."/>
            <person name="Floyd S.K."/>
            <person name="Frommer W.B."/>
            <person name="Fujita T."/>
            <person name="Gramzow L."/>
            <person name="Gutensohn M."/>
            <person name="Harholt J."/>
            <person name="Hattori M."/>
            <person name="Heyl A."/>
            <person name="Hirai T."/>
            <person name="Hiwatashi Y."/>
            <person name="Ishikawa M."/>
            <person name="Iwata M."/>
            <person name="Karol K.G."/>
            <person name="Koehler B."/>
            <person name="Kolukisaoglu U."/>
            <person name="Kubo M."/>
            <person name="Kurata T."/>
            <person name="Lalonde S."/>
            <person name="Li K."/>
            <person name="Li Y."/>
            <person name="Litt A."/>
            <person name="Lyons E."/>
            <person name="Manning G."/>
            <person name="Maruyama T."/>
            <person name="Michael T.P."/>
            <person name="Mikami K."/>
            <person name="Miyazaki S."/>
            <person name="Morinaga S."/>
            <person name="Murata T."/>
            <person name="Mueller-Roeber B."/>
            <person name="Nelson D.R."/>
            <person name="Obara M."/>
            <person name="Oguri Y."/>
            <person name="Olmstead R.G."/>
            <person name="Onodera N."/>
            <person name="Petersen B.L."/>
            <person name="Pils B."/>
            <person name="Prigge M."/>
            <person name="Rensing S.A."/>
            <person name="Riano-Pachon D.M."/>
            <person name="Roberts A.W."/>
            <person name="Sato Y."/>
            <person name="Scheller H.V."/>
            <person name="Schulz B."/>
            <person name="Schulz C."/>
            <person name="Shakirov E.V."/>
            <person name="Shibagaki N."/>
            <person name="Shinohara N."/>
            <person name="Shippen D.E."/>
            <person name="Soerensen I."/>
            <person name="Sotooka R."/>
            <person name="Sugimoto N."/>
            <person name="Sugita M."/>
            <person name="Sumikawa N."/>
            <person name="Tanurdzic M."/>
            <person name="Theissen G."/>
            <person name="Ulvskov P."/>
            <person name="Wakazuki S."/>
            <person name="Weng J.K."/>
            <person name="Willats W.W."/>
            <person name="Wipf D."/>
            <person name="Wolf P.G."/>
            <person name="Yang L."/>
            <person name="Zimmer A.D."/>
            <person name="Zhu Q."/>
            <person name="Mitros T."/>
            <person name="Hellsten U."/>
            <person name="Loque D."/>
            <person name="Otillar R."/>
            <person name="Salamov A."/>
            <person name="Schmutz J."/>
            <person name="Shapiro H."/>
            <person name="Lindquist E."/>
            <person name="Lucas S."/>
            <person name="Rokhsar D."/>
            <person name="Grigoriev I.V."/>
        </authorList>
    </citation>
    <scope>NUCLEOTIDE SEQUENCE [LARGE SCALE GENOMIC DNA]</scope>
</reference>
<sequence>MFIIDREEVLQEEEIVPTPAWNTFASNSHGVWRGVGAVFSPDTAAVEPVGLGGRNEYLYDCRIVSFVESVPEKRSIDREVLWNLQNPYASKTQERVQSQDELIEQDLAIEEAGLDLETDSGGEEGSVEDGASDEDDVEREADGTSGEEELTDGDGEFDDNEQELDDDFDDDEDDFDEDDEEELDSDDVAGAEDPEGSSSETEGSTSQEGSVEPFTLCELKAKHSYEGMKDVMEKETIGMEPGLVFFEDGAFSRGPTRLLRAKDDTTIARGYFYSPTHKIEQCLVRAGHKRVRICHTISVNDETDEVEVLRVAAYEEEWLGPVNEQSFRSSSNPELKLLSQRSRLQSKDLVGTWKVFEINSSVAQQQDSGVFTCTEFKRRRRIPAASSEQEPAVLWLPGDIYTYVHLTTAGVLRIGAGWRLEEKTNLNNRRIFERTHCPAVKVSFFNLGKEDSPKVVLLPATSIRSWAFWARLGKMGVGQKTVLAVKSVSAGSEAWSEDKFLPGDVIEQLRTGSQVVAAVKSPFSGGKTGFGRELRKLASAKERIYVRISRQGRRLEITASVVAEESVLRKHYALADYEDKSYTATFMDATEEECALIQDQTQKVLEGRGKSRTSNTQMRGCVISYAWQQKMQHFLPPPNSSIVFSLLVMPFKQAQLGAGYNDVDDTSARAMAWLSASQKVGVPIIFVNIQTEPILRQGSSARGFGVAGQEEASSVANSGSYTVHDEAGSDIGVLRGVRLWFAPAASELALNLVPHESERLGVGISHTEEGFLYVSSVEFGTAADRAGLKQLHDSGRAAGKLLVISRITGRKVAPWMVQSSGAIRCFDTLLISEILSLHKQSLEPIQMFVMLWNGVALLPRGADGVESALSSSDFSSDSLRVSRTRTSSSSSRVVKWQDSGDSGNHCSVRYENEDFSFSL</sequence>